<gene>
    <name evidence="1" type="ORF">FOL47_009201</name>
</gene>
<dbReference type="Gene3D" id="2.60.210.10">
    <property type="entry name" value="Apoptosis, Tumor Necrosis Factor Receptor Associated Protein 2, Chain A"/>
    <property type="match status" value="1"/>
</dbReference>
<dbReference type="InterPro" id="IPR008974">
    <property type="entry name" value="TRAF-like"/>
</dbReference>
<name>A0A7J6L9T7_PERCH</name>
<dbReference type="OrthoDB" id="10357490at2759"/>
<evidence type="ECO:0000313" key="2">
    <source>
        <dbReference type="Proteomes" id="UP000591131"/>
    </source>
</evidence>
<comment type="caution">
    <text evidence="1">The sequence shown here is derived from an EMBL/GenBank/DDBJ whole genome shotgun (WGS) entry which is preliminary data.</text>
</comment>
<proteinExistence type="predicted"/>
<dbReference type="EMBL" id="JAAPAO010000625">
    <property type="protein sequence ID" value="KAF4655985.1"/>
    <property type="molecule type" value="Genomic_DNA"/>
</dbReference>
<sequence>MEKHLTDATSCPKYEKENPSVIAALLARVSLLEKQIAAVGREDADKDTIQSGPFTLLGFSFGGIGLRPSAMPKGRCLDDSKGGALSACLAPLPGTCNILLFGPTDLKLSRVKVSIGSTVRKDFKDLSFSSGISTTDGMGEVLLPSICRLDEGWERNTDTCTIRICIEEIAHTLSYGPGVATSACLNKQRDNDGTIPRTVEWHIEQADKVLSGTSRIINSPEFSLPGAKGDTFCLRLVLPEADRSEQQATCGLYLARCHSPNLTRQHELQICADLSLSATRPSQEIRKELKGELTHSLGFDQFCSVSSAFARLSSQRELAFLLALKHVSVVTTHGSFFGREETEGRLYLNSCGLSERVFEGFRSMFACLYISGLSKLTVTQHTGTENNYGD</sequence>
<reference evidence="1 2" key="1">
    <citation type="submission" date="2020-04" db="EMBL/GenBank/DDBJ databases">
        <title>Perkinsus chesapeaki whole genome sequence.</title>
        <authorList>
            <person name="Bogema D.R."/>
        </authorList>
    </citation>
    <scope>NUCLEOTIDE SEQUENCE [LARGE SCALE GENOMIC DNA]</scope>
    <source>
        <strain evidence="1">ATCC PRA-425</strain>
    </source>
</reference>
<dbReference type="Proteomes" id="UP000591131">
    <property type="component" value="Unassembled WGS sequence"/>
</dbReference>
<evidence type="ECO:0000313" key="1">
    <source>
        <dbReference type="EMBL" id="KAF4655985.1"/>
    </source>
</evidence>
<organism evidence="1 2">
    <name type="scientific">Perkinsus chesapeaki</name>
    <name type="common">Clam parasite</name>
    <name type="synonym">Perkinsus andrewsi</name>
    <dbReference type="NCBI Taxonomy" id="330153"/>
    <lineage>
        <taxon>Eukaryota</taxon>
        <taxon>Sar</taxon>
        <taxon>Alveolata</taxon>
        <taxon>Perkinsozoa</taxon>
        <taxon>Perkinsea</taxon>
        <taxon>Perkinsida</taxon>
        <taxon>Perkinsidae</taxon>
        <taxon>Perkinsus</taxon>
    </lineage>
</organism>
<keyword evidence="2" id="KW-1185">Reference proteome</keyword>
<protein>
    <submittedName>
        <fullName evidence="1">Uncharacterized protein</fullName>
    </submittedName>
</protein>
<accession>A0A7J6L9T7</accession>
<dbReference type="AlphaFoldDB" id="A0A7J6L9T7"/>